<accession>A0ABS8THQ2</accession>
<organism evidence="2 3">
    <name type="scientific">Datura stramonium</name>
    <name type="common">Jimsonweed</name>
    <name type="synonym">Common thornapple</name>
    <dbReference type="NCBI Taxonomy" id="4076"/>
    <lineage>
        <taxon>Eukaryota</taxon>
        <taxon>Viridiplantae</taxon>
        <taxon>Streptophyta</taxon>
        <taxon>Embryophyta</taxon>
        <taxon>Tracheophyta</taxon>
        <taxon>Spermatophyta</taxon>
        <taxon>Magnoliopsida</taxon>
        <taxon>eudicotyledons</taxon>
        <taxon>Gunneridae</taxon>
        <taxon>Pentapetalae</taxon>
        <taxon>asterids</taxon>
        <taxon>lamiids</taxon>
        <taxon>Solanales</taxon>
        <taxon>Solanaceae</taxon>
        <taxon>Solanoideae</taxon>
        <taxon>Datureae</taxon>
        <taxon>Datura</taxon>
    </lineage>
</organism>
<keyword evidence="3" id="KW-1185">Reference proteome</keyword>
<proteinExistence type="predicted"/>
<dbReference type="Proteomes" id="UP000823775">
    <property type="component" value="Unassembled WGS sequence"/>
</dbReference>
<name>A0ABS8THQ2_DATST</name>
<evidence type="ECO:0000313" key="2">
    <source>
        <dbReference type="EMBL" id="MCD7470475.1"/>
    </source>
</evidence>
<sequence length="68" mass="7677">MEKRYHTFDTYNRASSGGKSSSGRSFHQYSTRPIHAEILASEGGQYGRDSYSSGQGFQGFYQRLSDRS</sequence>
<reference evidence="2 3" key="1">
    <citation type="journal article" date="2021" name="BMC Genomics">
        <title>Datura genome reveals duplications of psychoactive alkaloid biosynthetic genes and high mutation rate following tissue culture.</title>
        <authorList>
            <person name="Rajewski A."/>
            <person name="Carter-House D."/>
            <person name="Stajich J."/>
            <person name="Litt A."/>
        </authorList>
    </citation>
    <scope>NUCLEOTIDE SEQUENCE [LARGE SCALE GENOMIC DNA]</scope>
    <source>
        <strain evidence="2">AR-01</strain>
    </source>
</reference>
<protein>
    <submittedName>
        <fullName evidence="2">Uncharacterized protein</fullName>
    </submittedName>
</protein>
<evidence type="ECO:0000313" key="3">
    <source>
        <dbReference type="Proteomes" id="UP000823775"/>
    </source>
</evidence>
<gene>
    <name evidence="2" type="ORF">HAX54_010385</name>
</gene>
<feature type="compositionally biased region" description="Low complexity" evidence="1">
    <location>
        <begin position="15"/>
        <end position="25"/>
    </location>
</feature>
<comment type="caution">
    <text evidence="2">The sequence shown here is derived from an EMBL/GenBank/DDBJ whole genome shotgun (WGS) entry which is preliminary data.</text>
</comment>
<evidence type="ECO:0000256" key="1">
    <source>
        <dbReference type="SAM" id="MobiDB-lite"/>
    </source>
</evidence>
<feature type="region of interest" description="Disordered" evidence="1">
    <location>
        <begin position="1"/>
        <end position="68"/>
    </location>
</feature>
<dbReference type="EMBL" id="JACEIK010001573">
    <property type="protein sequence ID" value="MCD7470475.1"/>
    <property type="molecule type" value="Genomic_DNA"/>
</dbReference>
<feature type="non-terminal residue" evidence="2">
    <location>
        <position position="68"/>
    </location>
</feature>